<dbReference type="Pfam" id="PF12796">
    <property type="entry name" value="Ank_2"/>
    <property type="match status" value="3"/>
</dbReference>
<dbReference type="SUPFAM" id="SSF47986">
    <property type="entry name" value="DEATH domain"/>
    <property type="match status" value="1"/>
</dbReference>
<dbReference type="Ensembl" id="ENSPKIT00000018266.1">
    <property type="protein sequence ID" value="ENSPKIP00000037303.1"/>
    <property type="gene ID" value="ENSPKIG00000015545.1"/>
</dbReference>
<dbReference type="PANTHER" id="PTHR24125">
    <property type="entry name" value="ANKYRIN REPEAT AND DEATH DOMAIN-CONTAINING PROTEIN"/>
    <property type="match status" value="1"/>
</dbReference>
<dbReference type="Proteomes" id="UP000261540">
    <property type="component" value="Unplaced"/>
</dbReference>
<evidence type="ECO:0000256" key="1">
    <source>
        <dbReference type="PROSITE-ProRule" id="PRU00023"/>
    </source>
</evidence>
<feature type="repeat" description="ANK" evidence="1">
    <location>
        <begin position="290"/>
        <end position="322"/>
    </location>
</feature>
<reference evidence="2" key="1">
    <citation type="submission" date="2025-08" db="UniProtKB">
        <authorList>
            <consortium name="Ensembl"/>
        </authorList>
    </citation>
    <scope>IDENTIFICATION</scope>
</reference>
<dbReference type="Gene3D" id="1.10.533.10">
    <property type="entry name" value="Death Domain, Fas"/>
    <property type="match status" value="1"/>
</dbReference>
<accession>A0A3B3T4B8</accession>
<dbReference type="PROSITE" id="PS50088">
    <property type="entry name" value="ANK_REPEAT"/>
    <property type="match status" value="6"/>
</dbReference>
<dbReference type="AlphaFoldDB" id="A0A3B3T4B8"/>
<dbReference type="PROSITE" id="PS50297">
    <property type="entry name" value="ANK_REP_REGION"/>
    <property type="match status" value="6"/>
</dbReference>
<feature type="repeat" description="ANK" evidence="1">
    <location>
        <begin position="224"/>
        <end position="256"/>
    </location>
</feature>
<keyword evidence="1" id="KW-0040">ANK repeat</keyword>
<feature type="repeat" description="ANK" evidence="1">
    <location>
        <begin position="88"/>
        <end position="120"/>
    </location>
</feature>
<dbReference type="InterPro" id="IPR011029">
    <property type="entry name" value="DEATH-like_dom_sf"/>
</dbReference>
<organism evidence="2 3">
    <name type="scientific">Paramormyrops kingsleyae</name>
    <dbReference type="NCBI Taxonomy" id="1676925"/>
    <lineage>
        <taxon>Eukaryota</taxon>
        <taxon>Metazoa</taxon>
        <taxon>Chordata</taxon>
        <taxon>Craniata</taxon>
        <taxon>Vertebrata</taxon>
        <taxon>Euteleostomi</taxon>
        <taxon>Actinopterygii</taxon>
        <taxon>Neopterygii</taxon>
        <taxon>Teleostei</taxon>
        <taxon>Osteoglossocephala</taxon>
        <taxon>Osteoglossomorpha</taxon>
        <taxon>Osteoglossiformes</taxon>
        <taxon>Mormyridae</taxon>
        <taxon>Paramormyrops</taxon>
    </lineage>
</organism>
<dbReference type="SMART" id="SM00248">
    <property type="entry name" value="ANK"/>
    <property type="match status" value="10"/>
</dbReference>
<dbReference type="PRINTS" id="PR01415">
    <property type="entry name" value="ANKYRIN"/>
</dbReference>
<dbReference type="STRING" id="1676925.ENSPKIP00000037303"/>
<evidence type="ECO:0000313" key="3">
    <source>
        <dbReference type="Proteomes" id="UP000261540"/>
    </source>
</evidence>
<name>A0A3B3T4B8_9TELE</name>
<sequence length="569" mass="63572">MDKALAFKDRILNKENLNPKTWMKTENIKGFKDFILQKESEETDGRYFDDENMLLESEKYYMEAAKKNDVDTMKLLGKSVNVNAKNVHDRTALHYAVAGRNQEAVELLLQRRAKLDVQDKHGVTAAHLAAWFGSLAILKLLIQAGADQKIENQEGMTIMHCAAINNHTDIVTYIVNDLQMKELDKEDQSGKLAFSRAAEHGCVPMMELLLEEPFSMATMQEDQNGNTPLHLAAKNGHLNATQLLLQNFDNRNEVNKAGETSLFLAANSAYEDCVQALLEADCDPNIVTAAKNAALHPVAEKGYTSLVKLLTDNGANMNLQNQHLQAPFHLAVKNCHIPVIHALLKAGCDTDVTDHRGQTALHIAAELGKADVVEMILKADTDLSLRDKQEKTPLGVAARGNMVIIVDMIIKAERYFAWKKANVEFNETLHNDFPLTFKLDHSAETKQIRATIWNLAYNLLKPNDWKKLAQHWDFTGPQIAAIEEQWTGLKSYQEHGNRMMLIWLHGVCMAGKNATIELHESLLSTGYTSIAGTLAGIHTDISLVCFFGFFLGGGAHSQFVLSLIYSLYY</sequence>
<evidence type="ECO:0000313" key="2">
    <source>
        <dbReference type="Ensembl" id="ENSPKIP00000037303.1"/>
    </source>
</evidence>
<dbReference type="SUPFAM" id="SSF48403">
    <property type="entry name" value="Ankyrin repeat"/>
    <property type="match status" value="1"/>
</dbReference>
<keyword evidence="3" id="KW-1185">Reference proteome</keyword>
<reference evidence="2" key="2">
    <citation type="submission" date="2025-09" db="UniProtKB">
        <authorList>
            <consortium name="Ensembl"/>
        </authorList>
    </citation>
    <scope>IDENTIFICATION</scope>
</reference>
<protein>
    <submittedName>
        <fullName evidence="2">Ankyrin repeat and death domain containing 1B</fullName>
    </submittedName>
</protein>
<feature type="repeat" description="ANK" evidence="1">
    <location>
        <begin position="323"/>
        <end position="355"/>
    </location>
</feature>
<feature type="repeat" description="ANK" evidence="1">
    <location>
        <begin position="121"/>
        <end position="153"/>
    </location>
</feature>
<dbReference type="PANTHER" id="PTHR24125:SF1">
    <property type="entry name" value="ANKYRIN REPEAT AND DEATH DOMAIN-CONTAINING PROTEIN 1B"/>
    <property type="match status" value="1"/>
</dbReference>
<dbReference type="InterPro" id="IPR002110">
    <property type="entry name" value="Ankyrin_rpt"/>
</dbReference>
<dbReference type="Pfam" id="PF00023">
    <property type="entry name" value="Ank"/>
    <property type="match status" value="1"/>
</dbReference>
<dbReference type="Gene3D" id="1.25.40.20">
    <property type="entry name" value="Ankyrin repeat-containing domain"/>
    <property type="match status" value="3"/>
</dbReference>
<dbReference type="InterPro" id="IPR036770">
    <property type="entry name" value="Ankyrin_rpt-contain_sf"/>
</dbReference>
<dbReference type="GeneTree" id="ENSGT00940000154170"/>
<proteinExistence type="predicted"/>
<feature type="repeat" description="ANK" evidence="1">
    <location>
        <begin position="356"/>
        <end position="388"/>
    </location>
</feature>
<dbReference type="InterPro" id="IPR052457">
    <property type="entry name" value="Ankyrin-DD_containing_protein"/>
</dbReference>